<gene>
    <name evidence="3" type="ORF">Poly51_21760</name>
</gene>
<keyword evidence="2" id="KW-0472">Membrane</keyword>
<dbReference type="InterPro" id="IPR052736">
    <property type="entry name" value="Stf3_sulfotransferase"/>
</dbReference>
<dbReference type="Gene3D" id="3.40.50.300">
    <property type="entry name" value="P-loop containing nucleotide triphosphate hydrolases"/>
    <property type="match status" value="1"/>
</dbReference>
<dbReference type="OrthoDB" id="9777890at2"/>
<sequence length="388" mass="44828">MTRPQASQSTKTAASKPPRSGGDFHRYPFYSPRFWHGMRPGTWWNLLRSRHFRIHPSRYGILIGVTLATPVNTILAGLQWLLFRNQLAQAELHGPPVFIVGHWRSGTTLLHELMVRDERLSSPSTYQCFAPQHFLVSQWFFRRFAGWLLPGKRPMDNMEAGWDRPQEDEFAILTLGVPSPYRRIAFPNEAPTDLDYLDFDGVSDADVKSWMTALHRFLVCVSESTGRPLIIKSPTHTGRIAALAREFPDAKFIHITRDPRELFPSTVRLWQGLDEVQALQKPHGENDEAYVIECFERMYKSFHRDRDQLPAGRLIDVRYEDLVADPVATLATIYGTLHLSDFGAVQSVIESWVEAEHRDYQPNKHNLAPETESMIRDAWGEYFDRYNY</sequence>
<keyword evidence="3" id="KW-0808">Transferase</keyword>
<name>A0A5C6FD42_9BACT</name>
<evidence type="ECO:0000313" key="3">
    <source>
        <dbReference type="EMBL" id="TWU59388.1"/>
    </source>
</evidence>
<dbReference type="InterPro" id="IPR027417">
    <property type="entry name" value="P-loop_NTPase"/>
</dbReference>
<organism evidence="3 4">
    <name type="scientific">Rubripirellula tenax</name>
    <dbReference type="NCBI Taxonomy" id="2528015"/>
    <lineage>
        <taxon>Bacteria</taxon>
        <taxon>Pseudomonadati</taxon>
        <taxon>Planctomycetota</taxon>
        <taxon>Planctomycetia</taxon>
        <taxon>Pirellulales</taxon>
        <taxon>Pirellulaceae</taxon>
        <taxon>Rubripirellula</taxon>
    </lineage>
</organism>
<feature type="transmembrane region" description="Helical" evidence="2">
    <location>
        <begin position="59"/>
        <end position="82"/>
    </location>
</feature>
<keyword evidence="2" id="KW-0812">Transmembrane</keyword>
<dbReference type="GO" id="GO:0016740">
    <property type="term" value="F:transferase activity"/>
    <property type="evidence" value="ECO:0007669"/>
    <property type="project" value="UniProtKB-KW"/>
</dbReference>
<dbReference type="RefSeq" id="WP_146456958.1">
    <property type="nucleotide sequence ID" value="NZ_SJPW01000002.1"/>
</dbReference>
<comment type="caution">
    <text evidence="3">The sequence shown here is derived from an EMBL/GenBank/DDBJ whole genome shotgun (WGS) entry which is preliminary data.</text>
</comment>
<feature type="compositionally biased region" description="Polar residues" evidence="1">
    <location>
        <begin position="1"/>
        <end position="13"/>
    </location>
</feature>
<dbReference type="SUPFAM" id="SSF52540">
    <property type="entry name" value="P-loop containing nucleoside triphosphate hydrolases"/>
    <property type="match status" value="1"/>
</dbReference>
<dbReference type="PANTHER" id="PTHR36451">
    <property type="entry name" value="PAPS-DEPENDENT SULFOTRANSFERASE STF3"/>
    <property type="match status" value="1"/>
</dbReference>
<keyword evidence="2" id="KW-1133">Transmembrane helix</keyword>
<accession>A0A5C6FD42</accession>
<evidence type="ECO:0000313" key="4">
    <source>
        <dbReference type="Proteomes" id="UP000318288"/>
    </source>
</evidence>
<evidence type="ECO:0000256" key="1">
    <source>
        <dbReference type="SAM" id="MobiDB-lite"/>
    </source>
</evidence>
<dbReference type="EMBL" id="SJPW01000002">
    <property type="protein sequence ID" value="TWU59388.1"/>
    <property type="molecule type" value="Genomic_DNA"/>
</dbReference>
<reference evidence="3 4" key="1">
    <citation type="submission" date="2019-02" db="EMBL/GenBank/DDBJ databases">
        <title>Deep-cultivation of Planctomycetes and their phenomic and genomic characterization uncovers novel biology.</title>
        <authorList>
            <person name="Wiegand S."/>
            <person name="Jogler M."/>
            <person name="Boedeker C."/>
            <person name="Pinto D."/>
            <person name="Vollmers J."/>
            <person name="Rivas-Marin E."/>
            <person name="Kohn T."/>
            <person name="Peeters S.H."/>
            <person name="Heuer A."/>
            <person name="Rast P."/>
            <person name="Oberbeckmann S."/>
            <person name="Bunk B."/>
            <person name="Jeske O."/>
            <person name="Meyerdierks A."/>
            <person name="Storesund J.E."/>
            <person name="Kallscheuer N."/>
            <person name="Luecker S."/>
            <person name="Lage O.M."/>
            <person name="Pohl T."/>
            <person name="Merkel B.J."/>
            <person name="Hornburger P."/>
            <person name="Mueller R.-W."/>
            <person name="Bruemmer F."/>
            <person name="Labrenz M."/>
            <person name="Spormann A.M."/>
            <person name="Op Den Camp H."/>
            <person name="Overmann J."/>
            <person name="Amann R."/>
            <person name="Jetten M.S.M."/>
            <person name="Mascher T."/>
            <person name="Medema M.H."/>
            <person name="Devos D.P."/>
            <person name="Kaster A.-K."/>
            <person name="Ovreas L."/>
            <person name="Rohde M."/>
            <person name="Galperin M.Y."/>
            <person name="Jogler C."/>
        </authorList>
    </citation>
    <scope>NUCLEOTIDE SEQUENCE [LARGE SCALE GENOMIC DNA]</scope>
    <source>
        <strain evidence="3 4">Poly51</strain>
    </source>
</reference>
<proteinExistence type="predicted"/>
<protein>
    <submittedName>
        <fullName evidence="3">Sulfotransferase domain protein</fullName>
    </submittedName>
</protein>
<dbReference type="Pfam" id="PF13469">
    <property type="entry name" value="Sulfotransfer_3"/>
    <property type="match status" value="1"/>
</dbReference>
<keyword evidence="4" id="KW-1185">Reference proteome</keyword>
<dbReference type="AlphaFoldDB" id="A0A5C6FD42"/>
<dbReference type="Proteomes" id="UP000318288">
    <property type="component" value="Unassembled WGS sequence"/>
</dbReference>
<dbReference type="PANTHER" id="PTHR36451:SF1">
    <property type="entry name" value="OMEGA-HYDROXY-BETA-DIHYDROMENAQUINONE-9 SULFOTRANSFERASE STF3"/>
    <property type="match status" value="1"/>
</dbReference>
<evidence type="ECO:0000256" key="2">
    <source>
        <dbReference type="SAM" id="Phobius"/>
    </source>
</evidence>
<feature type="region of interest" description="Disordered" evidence="1">
    <location>
        <begin position="1"/>
        <end position="20"/>
    </location>
</feature>